<keyword evidence="3" id="KW-1185">Reference proteome</keyword>
<accession>A0A5B8VBV7</accession>
<evidence type="ECO:0008006" key="4">
    <source>
        <dbReference type="Google" id="ProtNLM"/>
    </source>
</evidence>
<dbReference type="RefSeq" id="WP_147191431.1">
    <property type="nucleotide sequence ID" value="NZ_CP042435.1"/>
</dbReference>
<keyword evidence="1" id="KW-0732">Signal</keyword>
<dbReference type="OrthoDB" id="1100648at2"/>
<dbReference type="AlphaFoldDB" id="A0A5B8VBV7"/>
<name>A0A5B8VBV7_9BACT</name>
<evidence type="ECO:0000313" key="3">
    <source>
        <dbReference type="Proteomes" id="UP000321533"/>
    </source>
</evidence>
<protein>
    <recommendedName>
        <fullName evidence="4">Lipocalin-like domain-containing protein</fullName>
    </recommendedName>
</protein>
<feature type="chain" id="PRO_5022699226" description="Lipocalin-like domain-containing protein" evidence="1">
    <location>
        <begin position="21"/>
        <end position="157"/>
    </location>
</feature>
<dbReference type="Proteomes" id="UP000321533">
    <property type="component" value="Chromosome"/>
</dbReference>
<gene>
    <name evidence="2" type="ORF">FRZ67_16950</name>
</gene>
<dbReference type="PROSITE" id="PS51257">
    <property type="entry name" value="PROKAR_LIPOPROTEIN"/>
    <property type="match status" value="1"/>
</dbReference>
<sequence length="157" mass="17247">MSIRFSSCFCLSFLLIIACSKDNNTGPATPDYVKATGDWSSQNITDKGESYVLNYNAITTPCLSDNKYEFNTGATGRYYYAGSDTCYLFQQGSLSVISGIPGDDDSFTWQQKNDTVFISYNIGGRDTGILSNTGGEDYLTITNHASSTKTYTIICKR</sequence>
<evidence type="ECO:0000313" key="2">
    <source>
        <dbReference type="EMBL" id="QEC68914.1"/>
    </source>
</evidence>
<reference evidence="2 3" key="1">
    <citation type="journal article" date="2016" name="Int. J. Syst. Evol. Microbiol.">
        <title>Panacibacter ginsenosidivorans gen. nov., sp. nov., with ginsenoside converting activity isolated from soil of a ginseng field.</title>
        <authorList>
            <person name="Siddiqi M.Z."/>
            <person name="Muhammad Shafi S."/>
            <person name="Choi K.D."/>
            <person name="Im W.T."/>
        </authorList>
    </citation>
    <scope>NUCLEOTIDE SEQUENCE [LARGE SCALE GENOMIC DNA]</scope>
    <source>
        <strain evidence="2 3">Gsoil1550</strain>
    </source>
</reference>
<evidence type="ECO:0000256" key="1">
    <source>
        <dbReference type="SAM" id="SignalP"/>
    </source>
</evidence>
<feature type="signal peptide" evidence="1">
    <location>
        <begin position="1"/>
        <end position="20"/>
    </location>
</feature>
<proteinExistence type="predicted"/>
<dbReference type="EMBL" id="CP042435">
    <property type="protein sequence ID" value="QEC68914.1"/>
    <property type="molecule type" value="Genomic_DNA"/>
</dbReference>
<dbReference type="KEGG" id="pgin:FRZ67_16950"/>
<organism evidence="2 3">
    <name type="scientific">Panacibacter ginsenosidivorans</name>
    <dbReference type="NCBI Taxonomy" id="1813871"/>
    <lineage>
        <taxon>Bacteria</taxon>
        <taxon>Pseudomonadati</taxon>
        <taxon>Bacteroidota</taxon>
        <taxon>Chitinophagia</taxon>
        <taxon>Chitinophagales</taxon>
        <taxon>Chitinophagaceae</taxon>
        <taxon>Panacibacter</taxon>
    </lineage>
</organism>